<dbReference type="AlphaFoldDB" id="Q2IIU3"/>
<dbReference type="HOGENOM" id="CLU_1840947_0_0_7"/>
<evidence type="ECO:0000313" key="2">
    <source>
        <dbReference type="Proteomes" id="UP000001935"/>
    </source>
</evidence>
<dbReference type="EMBL" id="CP000251">
    <property type="protein sequence ID" value="ABC81572.1"/>
    <property type="molecule type" value="Genomic_DNA"/>
</dbReference>
<accession>Q2IIU3</accession>
<dbReference type="Proteomes" id="UP000001935">
    <property type="component" value="Chromosome"/>
</dbReference>
<dbReference type="KEGG" id="ade:Adeh_1799"/>
<name>Q2IIU3_ANADE</name>
<protein>
    <submittedName>
        <fullName evidence="1">Uncharacterized protein</fullName>
    </submittedName>
</protein>
<reference evidence="1" key="1">
    <citation type="submission" date="2006-01" db="EMBL/GenBank/DDBJ databases">
        <title>Complete sequence of Anaeromyxobacter dehalogenans 2CP-C.</title>
        <authorList>
            <consortium name="US DOE Joint Genome Institute"/>
            <person name="Copeland A."/>
            <person name="Lucas S."/>
            <person name="Lapidus A."/>
            <person name="Barry K."/>
            <person name="Detter J.C."/>
            <person name="Glavina T."/>
            <person name="Hammon N."/>
            <person name="Israni S."/>
            <person name="Pitluck S."/>
            <person name="Brettin T."/>
            <person name="Bruce D."/>
            <person name="Han C."/>
            <person name="Tapia R."/>
            <person name="Gilna P."/>
            <person name="Kiss H."/>
            <person name="Schmutz J."/>
            <person name="Larimer F."/>
            <person name="Land M."/>
            <person name="Kyrpides N."/>
            <person name="Anderson I."/>
            <person name="Sanford R.A."/>
            <person name="Ritalahti K.M."/>
            <person name="Thomas H.S."/>
            <person name="Kirby J.R."/>
            <person name="Zhulin I.B."/>
            <person name="Loeffler F.E."/>
            <person name="Richardson P."/>
        </authorList>
    </citation>
    <scope>NUCLEOTIDE SEQUENCE</scope>
    <source>
        <strain evidence="1">2CP-C</strain>
    </source>
</reference>
<gene>
    <name evidence="1" type="ordered locus">Adeh_1799</name>
</gene>
<proteinExistence type="predicted"/>
<sequence length="139" mass="14035">MATMIRVKPLAVTSVASISTGALTYAACAADEIAVLVGDSVARQRLGSETREALNFWANRPRSAPAVAGGSVRAFVAAPGVNGDGLEAAGTTVLNTTAVDETKVGVIVGAMAAACLDKSSLLHASIAMALDQFVSRFGV</sequence>
<dbReference type="STRING" id="290397.Adeh_1799"/>
<evidence type="ECO:0000313" key="1">
    <source>
        <dbReference type="EMBL" id="ABC81572.1"/>
    </source>
</evidence>
<organism evidence="1 2">
    <name type="scientific">Anaeromyxobacter dehalogenans (strain 2CP-C)</name>
    <dbReference type="NCBI Taxonomy" id="290397"/>
    <lineage>
        <taxon>Bacteria</taxon>
        <taxon>Pseudomonadati</taxon>
        <taxon>Myxococcota</taxon>
        <taxon>Myxococcia</taxon>
        <taxon>Myxococcales</taxon>
        <taxon>Cystobacterineae</taxon>
        <taxon>Anaeromyxobacteraceae</taxon>
        <taxon>Anaeromyxobacter</taxon>
    </lineage>
</organism>